<feature type="non-terminal residue" evidence="1">
    <location>
        <position position="66"/>
    </location>
</feature>
<proteinExistence type="predicted"/>
<comment type="caution">
    <text evidence="1">The sequence shown here is derived from an EMBL/GenBank/DDBJ whole genome shotgun (WGS) entry which is preliminary data.</text>
</comment>
<dbReference type="AlphaFoldDB" id="A0A9N9H3A8"/>
<protein>
    <submittedName>
        <fullName evidence="1">3696_t:CDS:1</fullName>
    </submittedName>
</protein>
<evidence type="ECO:0000313" key="2">
    <source>
        <dbReference type="Proteomes" id="UP000789572"/>
    </source>
</evidence>
<reference evidence="1" key="1">
    <citation type="submission" date="2021-06" db="EMBL/GenBank/DDBJ databases">
        <authorList>
            <person name="Kallberg Y."/>
            <person name="Tangrot J."/>
            <person name="Rosling A."/>
        </authorList>
    </citation>
    <scope>NUCLEOTIDE SEQUENCE</scope>
    <source>
        <strain evidence="1">IA702</strain>
    </source>
</reference>
<organism evidence="1 2">
    <name type="scientific">Paraglomus occultum</name>
    <dbReference type="NCBI Taxonomy" id="144539"/>
    <lineage>
        <taxon>Eukaryota</taxon>
        <taxon>Fungi</taxon>
        <taxon>Fungi incertae sedis</taxon>
        <taxon>Mucoromycota</taxon>
        <taxon>Glomeromycotina</taxon>
        <taxon>Glomeromycetes</taxon>
        <taxon>Paraglomerales</taxon>
        <taxon>Paraglomeraceae</taxon>
        <taxon>Paraglomus</taxon>
    </lineage>
</organism>
<dbReference type="EMBL" id="CAJVPJ010004724">
    <property type="protein sequence ID" value="CAG8655046.1"/>
    <property type="molecule type" value="Genomic_DNA"/>
</dbReference>
<evidence type="ECO:0000313" key="1">
    <source>
        <dbReference type="EMBL" id="CAG8655046.1"/>
    </source>
</evidence>
<dbReference type="Proteomes" id="UP000789572">
    <property type="component" value="Unassembled WGS sequence"/>
</dbReference>
<name>A0A9N9H3A8_9GLOM</name>
<gene>
    <name evidence="1" type="ORF">POCULU_LOCUS10156</name>
</gene>
<keyword evidence="2" id="KW-1185">Reference proteome</keyword>
<sequence length="66" mass="7461">MPSPECFFDFSSVDNDNTQIDECAQTSFDEIISQASEKIEEEANNQRILIQDLINQLHLPDSLSAD</sequence>
<accession>A0A9N9H3A8</accession>